<name>A0A2A6D0N3_PRIPA</name>
<accession>A0A2A6D0N3</accession>
<dbReference type="EnsemblMetazoa" id="PPA45211.1">
    <property type="protein sequence ID" value="PPA45211.1"/>
    <property type="gene ID" value="WBGene00283580"/>
</dbReference>
<sequence>MGGRRDVHLSALFGDEKKEKKGKVRRRKLLASYVFKKKEKTWMRPRSMGTENEHGEWSGREERMRFLPFTTS</sequence>
<protein>
    <submittedName>
        <fullName evidence="1">Uncharacterized protein</fullName>
    </submittedName>
</protein>
<evidence type="ECO:0000313" key="1">
    <source>
        <dbReference type="EnsemblMetazoa" id="PPA45211.1"/>
    </source>
</evidence>
<dbReference type="AlphaFoldDB" id="A0A2A6D0N3"/>
<keyword evidence="2" id="KW-1185">Reference proteome</keyword>
<evidence type="ECO:0000313" key="2">
    <source>
        <dbReference type="Proteomes" id="UP000005239"/>
    </source>
</evidence>
<reference evidence="1" key="2">
    <citation type="submission" date="2022-06" db="UniProtKB">
        <authorList>
            <consortium name="EnsemblMetazoa"/>
        </authorList>
    </citation>
    <scope>IDENTIFICATION</scope>
    <source>
        <strain evidence="1">PS312</strain>
    </source>
</reference>
<dbReference type="Proteomes" id="UP000005239">
    <property type="component" value="Unassembled WGS sequence"/>
</dbReference>
<reference evidence="2" key="1">
    <citation type="journal article" date="2008" name="Nat. Genet.">
        <title>The Pristionchus pacificus genome provides a unique perspective on nematode lifestyle and parasitism.</title>
        <authorList>
            <person name="Dieterich C."/>
            <person name="Clifton S.W."/>
            <person name="Schuster L.N."/>
            <person name="Chinwalla A."/>
            <person name="Delehaunty K."/>
            <person name="Dinkelacker I."/>
            <person name="Fulton L."/>
            <person name="Fulton R."/>
            <person name="Godfrey J."/>
            <person name="Minx P."/>
            <person name="Mitreva M."/>
            <person name="Roeseler W."/>
            <person name="Tian H."/>
            <person name="Witte H."/>
            <person name="Yang S.P."/>
            <person name="Wilson R.K."/>
            <person name="Sommer R.J."/>
        </authorList>
    </citation>
    <scope>NUCLEOTIDE SEQUENCE [LARGE SCALE GENOMIC DNA]</scope>
    <source>
        <strain evidence="2">PS312</strain>
    </source>
</reference>
<proteinExistence type="predicted"/>
<accession>A0A8R1V3E1</accession>
<organism evidence="1 2">
    <name type="scientific">Pristionchus pacificus</name>
    <name type="common">Parasitic nematode worm</name>
    <dbReference type="NCBI Taxonomy" id="54126"/>
    <lineage>
        <taxon>Eukaryota</taxon>
        <taxon>Metazoa</taxon>
        <taxon>Ecdysozoa</taxon>
        <taxon>Nematoda</taxon>
        <taxon>Chromadorea</taxon>
        <taxon>Rhabditida</taxon>
        <taxon>Rhabditina</taxon>
        <taxon>Diplogasteromorpha</taxon>
        <taxon>Diplogasteroidea</taxon>
        <taxon>Neodiplogasteridae</taxon>
        <taxon>Pristionchus</taxon>
    </lineage>
</organism>
<gene>
    <name evidence="1" type="primary">WBGene00283580</name>
</gene>